<feature type="compositionally biased region" description="Low complexity" evidence="2">
    <location>
        <begin position="601"/>
        <end position="616"/>
    </location>
</feature>
<dbReference type="PROSITE" id="PS50212">
    <property type="entry name" value="RASGEF_NTER"/>
    <property type="match status" value="1"/>
</dbReference>
<gene>
    <name evidence="5" type="ORF">PTSG_10628</name>
</gene>
<feature type="domain" description="Cyclic nucleotide-binding" evidence="3">
    <location>
        <begin position="216"/>
        <end position="286"/>
    </location>
</feature>
<dbReference type="EMBL" id="GL832992">
    <property type="protein sequence ID" value="EGD80373.1"/>
    <property type="molecule type" value="Genomic_DNA"/>
</dbReference>
<feature type="region of interest" description="Disordered" evidence="2">
    <location>
        <begin position="51"/>
        <end position="146"/>
    </location>
</feature>
<feature type="compositionally biased region" description="Basic and acidic residues" evidence="2">
    <location>
        <begin position="341"/>
        <end position="352"/>
    </location>
</feature>
<organism evidence="6">
    <name type="scientific">Salpingoeca rosetta (strain ATCC 50818 / BSB-021)</name>
    <dbReference type="NCBI Taxonomy" id="946362"/>
    <lineage>
        <taxon>Eukaryota</taxon>
        <taxon>Choanoflagellata</taxon>
        <taxon>Craspedida</taxon>
        <taxon>Salpingoecidae</taxon>
        <taxon>Salpingoeca</taxon>
    </lineage>
</organism>
<feature type="region of interest" description="Disordered" evidence="2">
    <location>
        <begin position="341"/>
        <end position="385"/>
    </location>
</feature>
<feature type="compositionally biased region" description="Polar residues" evidence="2">
    <location>
        <begin position="91"/>
        <end position="105"/>
    </location>
</feature>
<dbReference type="PROSITE" id="PS50042">
    <property type="entry name" value="CNMP_BINDING_3"/>
    <property type="match status" value="1"/>
</dbReference>
<evidence type="ECO:0008006" key="7">
    <source>
        <dbReference type="Google" id="ProtNLM"/>
    </source>
</evidence>
<sequence length="873" mass="93156">MVLMAGVVQVAEGAVPTIEMKHNGDIGDNSADSDGAESDVVYGFGFGDGVDNDDDVNMGADDSSRRGSVSLAAAATAADKNTKPHQGGRSGASTPVYTNNSNMTASGGGGKQKPWVRLPPDVGVDVDLGSRPGTPEPSRRHGSGVGGINKAPYEYGFAGFDDIHLPVIRRSPEAHDTGSLVELPEDRVRNALEKQPSERTDDDVTALMQEMARLSAFAFLPHSAQRAFCQHLGFREYCEDGAVVVMGDDASGAWWVVLSGAVMVCQGEEAARHGLGRIVREGQAFGVDTGTPERGELVVTGTVNCQLITVTADVYSAAMAKGSLSTREITSNGQVVLVTEQRTRTLRGKDSGKGGAMGHGGSRARKDSSVDGGGDTSGDHDDEAKNVHARRVKYSVIIKGAPKHLVAVLFERNDRHGRHQEREYRDIFLLTYRTFVEATRLLNAVSMSLEDPRARSYAIAVITAWVEHYFIDFQTSAPLYQFLLDVEVKMHTLFHQDRHARDLVDGIATIRRVVETHEKHKHVIFQLPSSVDASLLQTAPLAHSSLSTTTPPHAHTASTDGKKKRGGKGKGGKGGGQGKGALKSTAQTAKTPPHKGGGTNTSSPSSSSSTSSSPSSSRRKGKVDAKHVRLWEEAFGLTLHEGMNVTNTILSECGGGHTPAVADARHGSNTTQGTRSLAVYVSAVASGSVGESLGVTVGDRVDVIEPEELSESLATCDDVVSSPTIADMTRVLLTHKSVRIAFKADIVALTINQSTFDPVNHQVVRVFKSDLSSRLVTVTRDTTARTLLRAVLHLWSIPTVDPSGGKWVLCRIVFQPEAPHGVYIHAISRAAVDLSALDDGRSRLYVINSRNLEYVQDVAARVVTKAMVVVGAV</sequence>
<dbReference type="KEGG" id="sre:PTSG_10628"/>
<evidence type="ECO:0000313" key="5">
    <source>
        <dbReference type="EMBL" id="EGD80373.1"/>
    </source>
</evidence>
<dbReference type="OrthoDB" id="21144at2759"/>
<evidence type="ECO:0000313" key="6">
    <source>
        <dbReference type="Proteomes" id="UP000007799"/>
    </source>
</evidence>
<reference evidence="5" key="1">
    <citation type="submission" date="2009-08" db="EMBL/GenBank/DDBJ databases">
        <title>Annotation of Salpingoeca rosetta.</title>
        <authorList>
            <consortium name="The Broad Institute Genome Sequencing Platform"/>
            <person name="Russ C."/>
            <person name="Cuomo C."/>
            <person name="Burger G."/>
            <person name="Gray M.W."/>
            <person name="Holland P.W.H."/>
            <person name="King N."/>
            <person name="Lang F.B.F."/>
            <person name="Roger A.J."/>
            <person name="Ruiz-Trillo I."/>
            <person name="Young S.K."/>
            <person name="Zeng Q."/>
            <person name="Gargeya S."/>
            <person name="Alvarado L."/>
            <person name="Berlin A."/>
            <person name="Chapman S.B."/>
            <person name="Chen Z."/>
            <person name="Freedman E."/>
            <person name="Gellesch M."/>
            <person name="Goldberg J."/>
            <person name="Griggs A."/>
            <person name="Gujja S."/>
            <person name="Heilman E."/>
            <person name="Heiman D."/>
            <person name="Howarth C."/>
            <person name="Mehta T."/>
            <person name="Neiman D."/>
            <person name="Pearson M."/>
            <person name="Roberts A."/>
            <person name="Saif S."/>
            <person name="Shea T."/>
            <person name="Shenoy N."/>
            <person name="Sisk P."/>
            <person name="Stolte C."/>
            <person name="Sykes S."/>
            <person name="White J."/>
            <person name="Yandava C."/>
            <person name="Haas B."/>
            <person name="Nusbaum C."/>
            <person name="Birren B."/>
        </authorList>
    </citation>
    <scope>NUCLEOTIDE SEQUENCE [LARGE SCALE GENOMIC DNA]</scope>
    <source>
        <strain evidence="5">ATCC 50818</strain>
    </source>
</reference>
<dbReference type="AlphaFoldDB" id="F2URW8"/>
<feature type="compositionally biased region" description="Basic residues" evidence="2">
    <location>
        <begin position="562"/>
        <end position="571"/>
    </location>
</feature>
<feature type="region of interest" description="Disordered" evidence="2">
    <location>
        <begin position="543"/>
        <end position="624"/>
    </location>
</feature>
<proteinExistence type="predicted"/>
<dbReference type="InterPro" id="IPR018490">
    <property type="entry name" value="cNMP-bd_dom_sf"/>
</dbReference>
<protein>
    <recommendedName>
        <fullName evidence="7">Cyclic nucleotide-binding domain-containing protein</fullName>
    </recommendedName>
</protein>
<dbReference type="STRING" id="946362.F2URW8"/>
<dbReference type="Gene3D" id="2.60.120.10">
    <property type="entry name" value="Jelly Rolls"/>
    <property type="match status" value="1"/>
</dbReference>
<dbReference type="SUPFAM" id="SSF48366">
    <property type="entry name" value="Ras GEF"/>
    <property type="match status" value="1"/>
</dbReference>
<dbReference type="SUPFAM" id="SSF51206">
    <property type="entry name" value="cAMP-binding domain-like"/>
    <property type="match status" value="1"/>
</dbReference>
<keyword evidence="1" id="KW-0344">Guanine-nucleotide releasing factor</keyword>
<dbReference type="eggNOG" id="KOG3542">
    <property type="taxonomic scope" value="Eukaryota"/>
</dbReference>
<dbReference type="Gene3D" id="1.20.870.10">
    <property type="entry name" value="Son of sevenless (SoS) protein Chain: S domain 1"/>
    <property type="match status" value="1"/>
</dbReference>
<dbReference type="InterPro" id="IPR014710">
    <property type="entry name" value="RmlC-like_jellyroll"/>
</dbReference>
<dbReference type="InterPro" id="IPR000651">
    <property type="entry name" value="Ras-like_Gua-exchang_fac_N"/>
</dbReference>
<dbReference type="GO" id="GO:0005085">
    <property type="term" value="F:guanyl-nucleotide exchange factor activity"/>
    <property type="evidence" value="ECO:0007669"/>
    <property type="project" value="UniProtKB-KW"/>
</dbReference>
<feature type="compositionally biased region" description="Low complexity" evidence="2">
    <location>
        <begin position="543"/>
        <end position="559"/>
    </location>
</feature>
<dbReference type="InterPro" id="IPR000595">
    <property type="entry name" value="cNMP-bd_dom"/>
</dbReference>
<dbReference type="RefSeq" id="XP_004988163.1">
    <property type="nucleotide sequence ID" value="XM_004988106.1"/>
</dbReference>
<evidence type="ECO:0000259" key="4">
    <source>
        <dbReference type="PROSITE" id="PS50212"/>
    </source>
</evidence>
<dbReference type="InParanoid" id="F2URW8"/>
<evidence type="ECO:0000256" key="1">
    <source>
        <dbReference type="PROSITE-ProRule" id="PRU00135"/>
    </source>
</evidence>
<evidence type="ECO:0000259" key="3">
    <source>
        <dbReference type="PROSITE" id="PS50042"/>
    </source>
</evidence>
<name>F2URW8_SALR5</name>
<feature type="domain" description="N-terminal Ras-GEF" evidence="4">
    <location>
        <begin position="393"/>
        <end position="511"/>
    </location>
</feature>
<dbReference type="GeneID" id="16068689"/>
<dbReference type="Proteomes" id="UP000007799">
    <property type="component" value="Unassembled WGS sequence"/>
</dbReference>
<keyword evidence="6" id="KW-1185">Reference proteome</keyword>
<evidence type="ECO:0000256" key="2">
    <source>
        <dbReference type="SAM" id="MobiDB-lite"/>
    </source>
</evidence>
<dbReference type="InterPro" id="IPR023578">
    <property type="entry name" value="Ras_GEF_dom_sf"/>
</dbReference>
<accession>F2URW8</accession>